<protein>
    <submittedName>
        <fullName evidence="2">ROK family protein</fullName>
    </submittedName>
</protein>
<reference evidence="2 3" key="1">
    <citation type="submission" date="2020-09" db="EMBL/GenBank/DDBJ databases">
        <title>Roseomonas.</title>
        <authorList>
            <person name="Zhu W."/>
        </authorList>
    </citation>
    <scope>NUCLEOTIDE SEQUENCE [LARGE SCALE GENOMIC DNA]</scope>
    <source>
        <strain evidence="2 3">573</strain>
    </source>
</reference>
<dbReference type="InterPro" id="IPR043129">
    <property type="entry name" value="ATPase_NBD"/>
</dbReference>
<sequence>MLCADIGGSFLKFGILQADGTLRPAGRVPTPARDRDAFVLALRRFADDAPGVPLALSLAGTVDPDSGTAQCANIPCLNGRPLAAQLAAALNRPVRIDNDADCFAFAEATRGAGQGHRVVFGIILGSGVGGGLVADGRLVRGAGGVGGEWGHGPVAMSQLADGTAVPRFPCGCGQRGCADSFGSARGLERLHAALGGAALSSPAIVQGWRDGDAAAGRSVAAWVEMLSGPLAMAVNLCGASVVPVGGGLSNAPDLIAALDAAVRARILRRTAEPLLRPSSFPDTAGLLGAAMLAAHAA</sequence>
<organism evidence="2 3">
    <name type="scientific">Roseomonas haemaphysalidis</name>
    <dbReference type="NCBI Taxonomy" id="2768162"/>
    <lineage>
        <taxon>Bacteria</taxon>
        <taxon>Pseudomonadati</taxon>
        <taxon>Pseudomonadota</taxon>
        <taxon>Alphaproteobacteria</taxon>
        <taxon>Acetobacterales</taxon>
        <taxon>Roseomonadaceae</taxon>
        <taxon>Roseomonas</taxon>
    </lineage>
</organism>
<dbReference type="PANTHER" id="PTHR18964">
    <property type="entry name" value="ROK (REPRESSOR, ORF, KINASE) FAMILY"/>
    <property type="match status" value="1"/>
</dbReference>
<dbReference type="Pfam" id="PF00480">
    <property type="entry name" value="ROK"/>
    <property type="match status" value="1"/>
</dbReference>
<dbReference type="SUPFAM" id="SSF53067">
    <property type="entry name" value="Actin-like ATPase domain"/>
    <property type="match status" value="1"/>
</dbReference>
<dbReference type="Gene3D" id="3.30.420.40">
    <property type="match status" value="2"/>
</dbReference>
<gene>
    <name evidence="2" type="ORF">IAI61_07205</name>
</gene>
<evidence type="ECO:0000313" key="2">
    <source>
        <dbReference type="EMBL" id="MBO1078811.1"/>
    </source>
</evidence>
<dbReference type="EMBL" id="JACTNG010000003">
    <property type="protein sequence ID" value="MBO1078811.1"/>
    <property type="molecule type" value="Genomic_DNA"/>
</dbReference>
<evidence type="ECO:0000313" key="3">
    <source>
        <dbReference type="Proteomes" id="UP001518989"/>
    </source>
</evidence>
<evidence type="ECO:0000256" key="1">
    <source>
        <dbReference type="ARBA" id="ARBA00006479"/>
    </source>
</evidence>
<dbReference type="PROSITE" id="PS01125">
    <property type="entry name" value="ROK"/>
    <property type="match status" value="1"/>
</dbReference>
<dbReference type="InterPro" id="IPR000600">
    <property type="entry name" value="ROK"/>
</dbReference>
<dbReference type="InterPro" id="IPR049874">
    <property type="entry name" value="ROK_cs"/>
</dbReference>
<comment type="similarity">
    <text evidence="1">Belongs to the ROK (NagC/XylR) family.</text>
</comment>
<comment type="caution">
    <text evidence="2">The sequence shown here is derived from an EMBL/GenBank/DDBJ whole genome shotgun (WGS) entry which is preliminary data.</text>
</comment>
<accession>A0ABS3KMW9</accession>
<proteinExistence type="inferred from homology"/>
<dbReference type="Proteomes" id="UP001518989">
    <property type="component" value="Unassembled WGS sequence"/>
</dbReference>
<keyword evidence="3" id="KW-1185">Reference proteome</keyword>
<dbReference type="RefSeq" id="WP_207416246.1">
    <property type="nucleotide sequence ID" value="NZ_CP061177.1"/>
</dbReference>
<dbReference type="PANTHER" id="PTHR18964:SF149">
    <property type="entry name" value="BIFUNCTIONAL UDP-N-ACETYLGLUCOSAMINE 2-EPIMERASE_N-ACETYLMANNOSAMINE KINASE"/>
    <property type="match status" value="1"/>
</dbReference>
<name>A0ABS3KMW9_9PROT</name>